<evidence type="ECO:0000256" key="2">
    <source>
        <dbReference type="SAM" id="MobiDB-lite"/>
    </source>
</evidence>
<dbReference type="RefSeq" id="WP_095265204.1">
    <property type="nucleotide sequence ID" value="NZ_NPBY01000032.1"/>
</dbReference>
<dbReference type="EMBL" id="WOAA01000009">
    <property type="protein sequence ID" value="MUG66896.1"/>
    <property type="molecule type" value="Genomic_DNA"/>
</dbReference>
<dbReference type="PANTHER" id="PTHR30535:SF34">
    <property type="entry name" value="MOLYBDATE-BINDING PROTEIN MOLA"/>
    <property type="match status" value="1"/>
</dbReference>
<dbReference type="AlphaFoldDB" id="A0A268EV95"/>
<proteinExistence type="inferred from homology"/>
<sequence>MFIRTHQQKKKSYLTAVIILLVCFAIMMSACGGSESPATSGLNDSSPETHNEASPELSESDSTTAEGPFMTFQDAADRTITLQHQPERIVVLSPEYLDLLYAVGGKAVGRMDATGVSIPGEAESITSVGTVSQINLEQVVALRPDLVIGQTRFHKDLIQALESSEIPVALMSLSSYEDMKSKAEWMAKIAGTEDQLPEKLKALDERVDAVLAQLPKEKRTFINLNVTPGGISIQKNGTTGLEIAKMLGLTNAAETLEPSPNSPTTTPYSMETLVQQDPDYIFLIIHGQRAAGEQKIQEELEGNPAWASIRAVREQRVILVPSDLFLTNPGLQYDESLTYLASMVYPELFGDAQ</sequence>
<dbReference type="OrthoDB" id="9816357at2"/>
<dbReference type="PROSITE" id="PS51257">
    <property type="entry name" value="PROKAR_LIPOPROTEIN"/>
    <property type="match status" value="1"/>
</dbReference>
<dbReference type="EMBL" id="NPBY01000032">
    <property type="protein sequence ID" value="PAD77014.1"/>
    <property type="molecule type" value="Genomic_DNA"/>
</dbReference>
<reference evidence="5 6" key="1">
    <citation type="submission" date="2017-07" db="EMBL/GenBank/DDBJ databases">
        <title>Isolation and whole genome analysis of endospore-forming bacteria from heroin.</title>
        <authorList>
            <person name="Kalinowski J."/>
            <person name="Ahrens B."/>
            <person name="Al-Dilaimi A."/>
            <person name="Winkler A."/>
            <person name="Wibberg D."/>
            <person name="Schleenbecker U."/>
            <person name="Ruckert C."/>
            <person name="Wolfel R."/>
            <person name="Grass G."/>
        </authorList>
    </citation>
    <scope>NUCLEOTIDE SEQUENCE [LARGE SCALE GENOMIC DNA]</scope>
    <source>
        <strain evidence="5 6">7537-G1</strain>
    </source>
</reference>
<feature type="region of interest" description="Disordered" evidence="2">
    <location>
        <begin position="36"/>
        <end position="67"/>
    </location>
</feature>
<accession>A0A268EV95</accession>
<organism evidence="5 6">
    <name type="scientific">Paenibacillus campinasensis</name>
    <dbReference type="NCBI Taxonomy" id="66347"/>
    <lineage>
        <taxon>Bacteria</taxon>
        <taxon>Bacillati</taxon>
        <taxon>Bacillota</taxon>
        <taxon>Bacilli</taxon>
        <taxon>Bacillales</taxon>
        <taxon>Paenibacillaceae</taxon>
        <taxon>Paenibacillus</taxon>
    </lineage>
</organism>
<dbReference type="InterPro" id="IPR050902">
    <property type="entry name" value="ABC_Transporter_SBP"/>
</dbReference>
<dbReference type="Pfam" id="PF01497">
    <property type="entry name" value="Peripla_BP_2"/>
    <property type="match status" value="1"/>
</dbReference>
<evidence type="ECO:0000259" key="3">
    <source>
        <dbReference type="PROSITE" id="PS50983"/>
    </source>
</evidence>
<evidence type="ECO:0000256" key="1">
    <source>
        <dbReference type="ARBA" id="ARBA00008814"/>
    </source>
</evidence>
<protein>
    <submittedName>
        <fullName evidence="5">ABC transporter substrate-binding protein</fullName>
    </submittedName>
</protein>
<evidence type="ECO:0000313" key="6">
    <source>
        <dbReference type="Proteomes" id="UP000215596"/>
    </source>
</evidence>
<dbReference type="Gene3D" id="3.40.50.1980">
    <property type="entry name" value="Nitrogenase molybdenum iron protein domain"/>
    <property type="match status" value="2"/>
</dbReference>
<name>A0A268EV95_9BACL</name>
<feature type="compositionally biased region" description="Polar residues" evidence="2">
    <location>
        <begin position="36"/>
        <end position="46"/>
    </location>
</feature>
<dbReference type="Proteomes" id="UP000435177">
    <property type="component" value="Unassembled WGS sequence"/>
</dbReference>
<keyword evidence="7" id="KW-1185">Reference proteome</keyword>
<comment type="caution">
    <text evidence="5">The sequence shown here is derived from an EMBL/GenBank/DDBJ whole genome shotgun (WGS) entry which is preliminary data.</text>
</comment>
<dbReference type="SUPFAM" id="SSF53807">
    <property type="entry name" value="Helical backbone' metal receptor"/>
    <property type="match status" value="1"/>
</dbReference>
<evidence type="ECO:0000313" key="5">
    <source>
        <dbReference type="EMBL" id="PAD77014.1"/>
    </source>
</evidence>
<dbReference type="PROSITE" id="PS50983">
    <property type="entry name" value="FE_B12_PBP"/>
    <property type="match status" value="1"/>
</dbReference>
<dbReference type="InterPro" id="IPR002491">
    <property type="entry name" value="ABC_transptr_periplasmic_BD"/>
</dbReference>
<evidence type="ECO:0000313" key="7">
    <source>
        <dbReference type="Proteomes" id="UP000435177"/>
    </source>
</evidence>
<dbReference type="PANTHER" id="PTHR30535">
    <property type="entry name" value="VITAMIN B12-BINDING PROTEIN"/>
    <property type="match status" value="1"/>
</dbReference>
<comment type="similarity">
    <text evidence="1">Belongs to the bacterial solute-binding protein 8 family.</text>
</comment>
<evidence type="ECO:0000313" key="4">
    <source>
        <dbReference type="EMBL" id="MUG66896.1"/>
    </source>
</evidence>
<dbReference type="GO" id="GO:0071281">
    <property type="term" value="P:cellular response to iron ion"/>
    <property type="evidence" value="ECO:0007669"/>
    <property type="project" value="TreeGrafter"/>
</dbReference>
<gene>
    <name evidence="5" type="ORF">CHH67_10875</name>
    <name evidence="4" type="ORF">GNP94_12865</name>
</gene>
<dbReference type="Proteomes" id="UP000215596">
    <property type="component" value="Unassembled WGS sequence"/>
</dbReference>
<feature type="domain" description="Fe/B12 periplasmic-binding" evidence="3">
    <location>
        <begin position="88"/>
        <end position="348"/>
    </location>
</feature>
<reference evidence="4 7" key="2">
    <citation type="submission" date="2019-11" db="EMBL/GenBank/DDBJ databases">
        <title>Draft genome sequences of five Paenibacillus species of dairy origin.</title>
        <authorList>
            <person name="Olajide A.M."/>
            <person name="Chen S."/>
            <person name="Lapointe G."/>
        </authorList>
    </citation>
    <scope>NUCLEOTIDE SEQUENCE [LARGE SCALE GENOMIC DNA]</scope>
    <source>
        <strain evidence="4 7">3CS1</strain>
    </source>
</reference>